<dbReference type="InterPro" id="IPR001638">
    <property type="entry name" value="Solute-binding_3/MltF_N"/>
</dbReference>
<dbReference type="Gene3D" id="3.40.190.10">
    <property type="entry name" value="Periplasmic binding protein-like II"/>
    <property type="match status" value="2"/>
</dbReference>
<dbReference type="PROSITE" id="PS51257">
    <property type="entry name" value="PROKAR_LIPOPROTEIN"/>
    <property type="match status" value="1"/>
</dbReference>
<evidence type="ECO:0000256" key="2">
    <source>
        <dbReference type="ARBA" id="ARBA00022729"/>
    </source>
</evidence>
<evidence type="ECO:0000256" key="3">
    <source>
        <dbReference type="SAM" id="SignalP"/>
    </source>
</evidence>
<dbReference type="PANTHER" id="PTHR35936:SF17">
    <property type="entry name" value="ARGININE-BINDING EXTRACELLULAR PROTEIN ARTP"/>
    <property type="match status" value="1"/>
</dbReference>
<dbReference type="InterPro" id="IPR014337">
    <property type="entry name" value="Ectoine_EhuB"/>
</dbReference>
<comment type="similarity">
    <text evidence="1">Belongs to the bacterial solute-binding protein 3 family.</text>
</comment>
<protein>
    <submittedName>
        <fullName evidence="5">Ectoine/hydroxyectoine ABC transporter substrate-binding protein EhuB</fullName>
    </submittedName>
</protein>
<keyword evidence="2 3" id="KW-0732">Signal</keyword>
<feature type="chain" id="PRO_5045258681" evidence="3">
    <location>
        <begin position="30"/>
        <end position="289"/>
    </location>
</feature>
<sequence>MRYNTKKRMMAALTASALFSGLSCAVVHAATLEEVQNQGSIRIAVANEVPYGYLDEDGDAAGAGPDVAKPILEELGIDTIEWTSTAFSDLIPGLEEDRFDMVAAEMAILPARCQRVIYSEPNTSYGEGLLVAAGNPEEIHAYSDFAERDDIKVAILGGADQREILQALGVPDSQLVVIEENAEAIEAITNGRADAYAGTGLTVSELEKQDPQVEVALNFVDPILNGEEVRSWGGFTFAQDSESLRDAFNQQLLAYKNTEAWEQTLTQYGFTKDDILSSFKYTTEQLCSE</sequence>
<feature type="signal peptide" evidence="3">
    <location>
        <begin position="1"/>
        <end position="29"/>
    </location>
</feature>
<comment type="caution">
    <text evidence="5">The sequence shown here is derived from an EMBL/GenBank/DDBJ whole genome shotgun (WGS) entry which is preliminary data.</text>
</comment>
<evidence type="ECO:0000313" key="5">
    <source>
        <dbReference type="EMBL" id="MFC3285100.1"/>
    </source>
</evidence>
<evidence type="ECO:0000256" key="1">
    <source>
        <dbReference type="ARBA" id="ARBA00010333"/>
    </source>
</evidence>
<reference evidence="6" key="1">
    <citation type="journal article" date="2019" name="Int. J. Syst. Evol. Microbiol.">
        <title>The Global Catalogue of Microorganisms (GCM) 10K type strain sequencing project: providing services to taxonomists for standard genome sequencing and annotation.</title>
        <authorList>
            <consortium name="The Broad Institute Genomics Platform"/>
            <consortium name="The Broad Institute Genome Sequencing Center for Infectious Disease"/>
            <person name="Wu L."/>
            <person name="Ma J."/>
        </authorList>
    </citation>
    <scope>NUCLEOTIDE SEQUENCE [LARGE SCALE GENOMIC DNA]</scope>
    <source>
        <strain evidence="6">CECT 7698</strain>
    </source>
</reference>
<name>A0ABV7LU30_9GAMM</name>
<dbReference type="Proteomes" id="UP001595579">
    <property type="component" value="Unassembled WGS sequence"/>
</dbReference>
<evidence type="ECO:0000313" key="6">
    <source>
        <dbReference type="Proteomes" id="UP001595579"/>
    </source>
</evidence>
<gene>
    <name evidence="5" type="primary">ehuB</name>
    <name evidence="5" type="ORF">ACFOEV_15975</name>
</gene>
<dbReference type="EMBL" id="JBHRUG010000031">
    <property type="protein sequence ID" value="MFC3285100.1"/>
    <property type="molecule type" value="Genomic_DNA"/>
</dbReference>
<dbReference type="SMART" id="SM00062">
    <property type="entry name" value="PBPb"/>
    <property type="match status" value="1"/>
</dbReference>
<dbReference type="RefSeq" id="WP_386775718.1">
    <property type="nucleotide sequence ID" value="NZ_JBHRUG010000031.1"/>
</dbReference>
<accession>A0ABV7LU30</accession>
<proteinExistence type="inferred from homology"/>
<keyword evidence="6" id="KW-1185">Reference proteome</keyword>
<evidence type="ECO:0000259" key="4">
    <source>
        <dbReference type="SMART" id="SM00062"/>
    </source>
</evidence>
<feature type="domain" description="Solute-binding protein family 3/N-terminal" evidence="4">
    <location>
        <begin position="40"/>
        <end position="272"/>
    </location>
</feature>
<dbReference type="PANTHER" id="PTHR35936">
    <property type="entry name" value="MEMBRANE-BOUND LYTIC MUREIN TRANSGLYCOSYLASE F"/>
    <property type="match status" value="1"/>
</dbReference>
<organism evidence="5 6">
    <name type="scientific">Litchfieldella rifensis</name>
    <dbReference type="NCBI Taxonomy" id="762643"/>
    <lineage>
        <taxon>Bacteria</taxon>
        <taxon>Pseudomonadati</taxon>
        <taxon>Pseudomonadota</taxon>
        <taxon>Gammaproteobacteria</taxon>
        <taxon>Oceanospirillales</taxon>
        <taxon>Halomonadaceae</taxon>
        <taxon>Litchfieldella</taxon>
    </lineage>
</organism>
<dbReference type="Pfam" id="PF00497">
    <property type="entry name" value="SBP_bac_3"/>
    <property type="match status" value="1"/>
</dbReference>
<dbReference type="NCBIfam" id="TIGR02995">
    <property type="entry name" value="ectoine_ehuB"/>
    <property type="match status" value="1"/>
</dbReference>
<dbReference type="SUPFAM" id="SSF53850">
    <property type="entry name" value="Periplasmic binding protein-like II"/>
    <property type="match status" value="1"/>
</dbReference>